<dbReference type="SUPFAM" id="SSF51735">
    <property type="entry name" value="NAD(P)-binding Rossmann-fold domains"/>
    <property type="match status" value="1"/>
</dbReference>
<evidence type="ECO:0000256" key="1">
    <source>
        <dbReference type="ARBA" id="ARBA00004871"/>
    </source>
</evidence>
<dbReference type="Proteomes" id="UP000660885">
    <property type="component" value="Unassembled WGS sequence"/>
</dbReference>
<dbReference type="HAMAP" id="MF_00222">
    <property type="entry name" value="Shikimate_DH_AroE"/>
    <property type="match status" value="1"/>
</dbReference>
<dbReference type="Gene3D" id="3.40.50.10860">
    <property type="entry name" value="Leucine Dehydrogenase, chain A, domain 1"/>
    <property type="match status" value="1"/>
</dbReference>
<feature type="binding site" evidence="4">
    <location>
        <begin position="139"/>
        <end position="143"/>
    </location>
    <ligand>
        <name>NADP(+)</name>
        <dbReference type="ChEBI" id="CHEBI:58349"/>
    </ligand>
</feature>
<dbReference type="PANTHER" id="PTHR21089:SF1">
    <property type="entry name" value="BIFUNCTIONAL 3-DEHYDROQUINATE DEHYDRATASE_SHIKIMATE DEHYDROGENASE, CHLOROPLASTIC"/>
    <property type="match status" value="1"/>
</dbReference>
<evidence type="ECO:0000256" key="2">
    <source>
        <dbReference type="ARBA" id="ARBA00023002"/>
    </source>
</evidence>
<comment type="catalytic activity">
    <reaction evidence="4">
        <text>shikimate + NADP(+) = 3-dehydroshikimate + NADPH + H(+)</text>
        <dbReference type="Rhea" id="RHEA:17737"/>
        <dbReference type="ChEBI" id="CHEBI:15378"/>
        <dbReference type="ChEBI" id="CHEBI:16630"/>
        <dbReference type="ChEBI" id="CHEBI:36208"/>
        <dbReference type="ChEBI" id="CHEBI:57783"/>
        <dbReference type="ChEBI" id="CHEBI:58349"/>
        <dbReference type="EC" id="1.1.1.25"/>
    </reaction>
</comment>
<dbReference type="EMBL" id="JAETWB010000003">
    <property type="protein sequence ID" value="MBL6078439.1"/>
    <property type="molecule type" value="Genomic_DNA"/>
</dbReference>
<comment type="function">
    <text evidence="4">Involved in the biosynthesis of the chorismate, which leads to the biosynthesis of aromatic amino acids. Catalyzes the reversible NADPH linked reduction of 3-dehydroshikimate (DHSA) to yield shikimate (SA).</text>
</comment>
<comment type="pathway">
    <text evidence="1 4">Metabolic intermediate biosynthesis; chorismate biosynthesis; chorismate from D-erythrose 4-phosphate and phosphoenolpyruvate: step 4/7.</text>
</comment>
<dbReference type="PANTHER" id="PTHR21089">
    <property type="entry name" value="SHIKIMATE DEHYDROGENASE"/>
    <property type="match status" value="1"/>
</dbReference>
<dbReference type="EC" id="1.1.1.25" evidence="4"/>
<keyword evidence="7" id="KW-1185">Reference proteome</keyword>
<keyword evidence="3 4" id="KW-0057">Aromatic amino acid biosynthesis</keyword>
<evidence type="ECO:0000256" key="4">
    <source>
        <dbReference type="HAMAP-Rule" id="MF_00222"/>
    </source>
</evidence>
<dbReference type="Pfam" id="PF08501">
    <property type="entry name" value="Shikimate_dh_N"/>
    <property type="match status" value="1"/>
</dbReference>
<feature type="binding site" evidence="4">
    <location>
        <position position="254"/>
    </location>
    <ligand>
        <name>NADP(+)</name>
        <dbReference type="ChEBI" id="CHEBI:58349"/>
    </ligand>
</feature>
<organism evidence="6 7">
    <name type="scientific">Belnapia arida</name>
    <dbReference type="NCBI Taxonomy" id="2804533"/>
    <lineage>
        <taxon>Bacteria</taxon>
        <taxon>Pseudomonadati</taxon>
        <taxon>Pseudomonadota</taxon>
        <taxon>Alphaproteobacteria</taxon>
        <taxon>Acetobacterales</taxon>
        <taxon>Roseomonadaceae</taxon>
        <taxon>Belnapia</taxon>
    </lineage>
</organism>
<evidence type="ECO:0000256" key="3">
    <source>
        <dbReference type="ARBA" id="ARBA00023141"/>
    </source>
</evidence>
<feature type="binding site" evidence="4">
    <location>
        <position position="75"/>
    </location>
    <ligand>
        <name>shikimate</name>
        <dbReference type="ChEBI" id="CHEBI:36208"/>
    </ligand>
</feature>
<feature type="binding site" evidence="4">
    <location>
        <position position="233"/>
    </location>
    <ligand>
        <name>shikimate</name>
        <dbReference type="ChEBI" id="CHEBI:36208"/>
    </ligand>
</feature>
<gene>
    <name evidence="4" type="primary">aroE</name>
    <name evidence="6" type="ORF">JMJ56_10515</name>
</gene>
<reference evidence="6 7" key="1">
    <citation type="submission" date="2021-01" db="EMBL/GenBank/DDBJ databases">
        <title>Belnapia mucosa sp. nov. and Belnapia arida sp. nov., isolated from the Tabernas Desert (Almeria, Spain).</title>
        <authorList>
            <person name="Molina-Menor E."/>
            <person name="Vidal-Verdu A."/>
            <person name="Calonge A."/>
            <person name="Satari L."/>
            <person name="Pereto J."/>
            <person name="Porcar M."/>
        </authorList>
    </citation>
    <scope>NUCLEOTIDE SEQUENCE [LARGE SCALE GENOMIC DNA]</scope>
    <source>
        <strain evidence="6 7">T18</strain>
    </source>
</reference>
<dbReference type="SUPFAM" id="SSF53223">
    <property type="entry name" value="Aminoacid dehydrogenase-like, N-terminal domain"/>
    <property type="match status" value="1"/>
</dbReference>
<evidence type="ECO:0000259" key="5">
    <source>
        <dbReference type="Pfam" id="PF08501"/>
    </source>
</evidence>
<dbReference type="NCBIfam" id="NF009201">
    <property type="entry name" value="PRK12549.1"/>
    <property type="match status" value="1"/>
</dbReference>
<dbReference type="InterPro" id="IPR013708">
    <property type="entry name" value="Shikimate_DH-bd_N"/>
</dbReference>
<evidence type="ECO:0000313" key="6">
    <source>
        <dbReference type="EMBL" id="MBL6078439.1"/>
    </source>
</evidence>
<feature type="binding site" evidence="4">
    <location>
        <position position="261"/>
    </location>
    <ligand>
        <name>shikimate</name>
        <dbReference type="ChEBI" id="CHEBI:36208"/>
    </ligand>
</feature>
<evidence type="ECO:0000313" key="7">
    <source>
        <dbReference type="Proteomes" id="UP000660885"/>
    </source>
</evidence>
<feature type="binding site" evidence="4">
    <location>
        <position position="100"/>
    </location>
    <ligand>
        <name>shikimate</name>
        <dbReference type="ChEBI" id="CHEBI:36208"/>
    </ligand>
</feature>
<comment type="similarity">
    <text evidence="4">Belongs to the shikimate dehydrogenase family.</text>
</comment>
<comment type="caution">
    <text evidence="6">The sequence shown here is derived from an EMBL/GenBank/DDBJ whole genome shotgun (WGS) entry which is preliminary data.</text>
</comment>
<feature type="active site" description="Proton acceptor" evidence="4">
    <location>
        <position position="79"/>
    </location>
</feature>
<accession>A0ABS1U174</accession>
<dbReference type="RefSeq" id="WP_202831580.1">
    <property type="nucleotide sequence ID" value="NZ_JAETWB010000003.1"/>
</dbReference>
<dbReference type="InterPro" id="IPR036291">
    <property type="entry name" value="NAD(P)-bd_dom_sf"/>
</dbReference>
<dbReference type="CDD" id="cd01065">
    <property type="entry name" value="NAD_bind_Shikimate_DH"/>
    <property type="match status" value="1"/>
</dbReference>
<sequence length="290" mass="30405">MSECWESRPAYLAGLIGSGIAASLTPAMHEREGAVQGLRAIYRRLDLAVLGLDAGALDELLIAAQRLGFAGVNVTHPCKQAVIPLLDELSAEARALGAVNTVVLREGRRIGHNTDWSGFAEGFRRGLPDAARRQVVQIGAGGAGAAVAHALLVLGVERLAVFDTDAGRAARLAEALAARFGAGRAVAGLDLAGAMDEADGLVNCTPVGMAQYPGLPLPPELLRPALWVAEIVYFPLETELLRVARALGCRTLEGGGMAVFQAVGAFRLFTGIEPDAGRMLRHFSELVGAR</sequence>
<feature type="binding site" evidence="4">
    <location>
        <begin position="23"/>
        <end position="25"/>
    </location>
    <ligand>
        <name>shikimate</name>
        <dbReference type="ChEBI" id="CHEBI:36208"/>
    </ligand>
</feature>
<keyword evidence="2 4" id="KW-0560">Oxidoreductase</keyword>
<proteinExistence type="inferred from homology"/>
<feature type="binding site" evidence="4">
    <location>
        <position position="115"/>
    </location>
    <ligand>
        <name>shikimate</name>
        <dbReference type="ChEBI" id="CHEBI:36208"/>
    </ligand>
</feature>
<protein>
    <recommendedName>
        <fullName evidence="4">Shikimate dehydrogenase (NADP(+))</fullName>
        <shortName evidence="4">SDH</shortName>
        <ecNumber evidence="4">1.1.1.25</ecNumber>
    </recommendedName>
</protein>
<dbReference type="GO" id="GO:0004764">
    <property type="term" value="F:shikimate 3-dehydrogenase (NADP+) activity"/>
    <property type="evidence" value="ECO:0007669"/>
    <property type="project" value="UniProtKB-EC"/>
</dbReference>
<comment type="caution">
    <text evidence="4">Lacks conserved residue(s) required for the propagation of feature annotation.</text>
</comment>
<dbReference type="Gene3D" id="3.40.50.720">
    <property type="entry name" value="NAD(P)-binding Rossmann-like Domain"/>
    <property type="match status" value="1"/>
</dbReference>
<dbReference type="InterPro" id="IPR046346">
    <property type="entry name" value="Aminoacid_DH-like_N_sf"/>
</dbReference>
<keyword evidence="4" id="KW-0521">NADP</keyword>
<dbReference type="NCBIfam" id="NF001319">
    <property type="entry name" value="PRK00258.3-3"/>
    <property type="match status" value="1"/>
</dbReference>
<name>A0ABS1U174_9PROT</name>
<comment type="subunit">
    <text evidence="4">Homodimer.</text>
</comment>
<keyword evidence="4" id="KW-0028">Amino-acid biosynthesis</keyword>
<dbReference type="InterPro" id="IPR022893">
    <property type="entry name" value="Shikimate_DH_fam"/>
</dbReference>
<feature type="domain" description="Shikimate dehydrogenase substrate binding N-terminal" evidence="5">
    <location>
        <begin position="15"/>
        <end position="102"/>
    </location>
</feature>
<feature type="binding site" evidence="4">
    <location>
        <position position="231"/>
    </location>
    <ligand>
        <name>NADP(+)</name>
        <dbReference type="ChEBI" id="CHEBI:58349"/>
    </ligand>
</feature>